<evidence type="ECO:0000256" key="6">
    <source>
        <dbReference type="ARBA" id="ARBA00022989"/>
    </source>
</evidence>
<dbReference type="eggNOG" id="COG1296">
    <property type="taxonomic scope" value="Bacteria"/>
</dbReference>
<dbReference type="STRING" id="642227.HA49_00615"/>
<keyword evidence="4" id="KW-1003">Cell membrane</keyword>
<dbReference type="GO" id="GO:0005886">
    <property type="term" value="C:plasma membrane"/>
    <property type="evidence" value="ECO:0007669"/>
    <property type="project" value="UniProtKB-SubCell"/>
</dbReference>
<keyword evidence="6 8" id="KW-1133">Transmembrane helix</keyword>
<dbReference type="InterPro" id="IPR011606">
    <property type="entry name" value="Brnchd-chn_aa_trnsp_permease"/>
</dbReference>
<keyword evidence="3" id="KW-0813">Transport</keyword>
<evidence type="ECO:0000256" key="1">
    <source>
        <dbReference type="ARBA" id="ARBA00004651"/>
    </source>
</evidence>
<dbReference type="Pfam" id="PF03591">
    <property type="entry name" value="AzlC"/>
    <property type="match status" value="1"/>
</dbReference>
<name>A0A095V118_9GAMM</name>
<dbReference type="OrthoDB" id="5195391at2"/>
<evidence type="ECO:0000313" key="9">
    <source>
        <dbReference type="EMBL" id="KGD80208.1"/>
    </source>
</evidence>
<proteinExistence type="inferred from homology"/>
<evidence type="ECO:0000256" key="8">
    <source>
        <dbReference type="SAM" id="Phobius"/>
    </source>
</evidence>
<dbReference type="RefSeq" id="WP_038015554.1">
    <property type="nucleotide sequence ID" value="NZ_JPKR02000005.1"/>
</dbReference>
<feature type="transmembrane region" description="Helical" evidence="8">
    <location>
        <begin position="13"/>
        <end position="31"/>
    </location>
</feature>
<dbReference type="GO" id="GO:1903785">
    <property type="term" value="P:L-valine transmembrane transport"/>
    <property type="evidence" value="ECO:0007669"/>
    <property type="project" value="TreeGrafter"/>
</dbReference>
<dbReference type="Proteomes" id="UP000029577">
    <property type="component" value="Unassembled WGS sequence"/>
</dbReference>
<comment type="subcellular location">
    <subcellularLocation>
        <location evidence="1">Cell membrane</location>
        <topology evidence="1">Multi-pass membrane protein</topology>
    </subcellularLocation>
</comment>
<evidence type="ECO:0000256" key="4">
    <source>
        <dbReference type="ARBA" id="ARBA00022475"/>
    </source>
</evidence>
<evidence type="ECO:0000256" key="2">
    <source>
        <dbReference type="ARBA" id="ARBA00010735"/>
    </source>
</evidence>
<dbReference type="PANTHER" id="PTHR34979:SF1">
    <property type="entry name" value="INNER MEMBRANE PROTEIN YGAZ"/>
    <property type="match status" value="1"/>
</dbReference>
<dbReference type="AlphaFoldDB" id="A0A095V118"/>
<feature type="transmembrane region" description="Helical" evidence="8">
    <location>
        <begin position="158"/>
        <end position="179"/>
    </location>
</feature>
<keyword evidence="5 8" id="KW-0812">Transmembrane</keyword>
<dbReference type="PANTHER" id="PTHR34979">
    <property type="entry name" value="INNER MEMBRANE PROTEIN YGAZ"/>
    <property type="match status" value="1"/>
</dbReference>
<organism evidence="9 10">
    <name type="scientific">Tatumella morbirosei</name>
    <dbReference type="NCBI Taxonomy" id="642227"/>
    <lineage>
        <taxon>Bacteria</taxon>
        <taxon>Pseudomonadati</taxon>
        <taxon>Pseudomonadota</taxon>
        <taxon>Gammaproteobacteria</taxon>
        <taxon>Enterobacterales</taxon>
        <taxon>Erwiniaceae</taxon>
        <taxon>Tatumella</taxon>
    </lineage>
</organism>
<feature type="transmembrane region" description="Helical" evidence="8">
    <location>
        <begin position="128"/>
        <end position="152"/>
    </location>
</feature>
<evidence type="ECO:0000256" key="5">
    <source>
        <dbReference type="ARBA" id="ARBA00022692"/>
    </source>
</evidence>
<evidence type="ECO:0000313" key="10">
    <source>
        <dbReference type="Proteomes" id="UP000029577"/>
    </source>
</evidence>
<reference evidence="9" key="1">
    <citation type="submission" date="2014-12" db="EMBL/GenBank/DDBJ databases">
        <title>The draft genome of the Tatumella morbirosei type strain, LMG23360T isolated from pineapple rot.</title>
        <authorList>
            <person name="Smits T.H."/>
            <person name="Palmer M."/>
            <person name="Venter S.N."/>
            <person name="Duffy B."/>
            <person name="Steenkamp E.T."/>
            <person name="Chan W.Y."/>
            <person name="Coutinho T.A."/>
            <person name="Coetzee M.P."/>
            <person name="De Maayer P."/>
        </authorList>
    </citation>
    <scope>NUCLEOTIDE SEQUENCE [LARGE SCALE GENOMIC DNA]</scope>
    <source>
        <strain evidence="9">LMG 23360</strain>
    </source>
</reference>
<keyword evidence="10" id="KW-1185">Reference proteome</keyword>
<evidence type="ECO:0000256" key="7">
    <source>
        <dbReference type="ARBA" id="ARBA00023136"/>
    </source>
</evidence>
<protein>
    <submittedName>
        <fullName evidence="9">Branched-chain amino acid ABC transporter permease</fullName>
    </submittedName>
</protein>
<evidence type="ECO:0000256" key="3">
    <source>
        <dbReference type="ARBA" id="ARBA00022448"/>
    </source>
</evidence>
<gene>
    <name evidence="9" type="ORF">HA49_00615</name>
</gene>
<comment type="similarity">
    <text evidence="2">Belongs to the AzlC family.</text>
</comment>
<sequence>MDKPHYSALPPDVIKAILLVSLADGIVALSYGSLAGSLGFPLWVPLALSLLVMAGASEFIFIGMVAGGGSPLAAAAAGLLVNARHIPFGIAVRDLVGRGRRSIVGSHIMNDESVMFGLSQPDRVQQRAAFWLCGLGIAICWPGGVLAGLLIGRHLPDPGVIGLDAVFPAIMLALVIPALKKRNTRHRAGAGALLALLTVPWLPVGLPVLLSLAGVTLRGKKHDQ</sequence>
<keyword evidence="7 8" id="KW-0472">Membrane</keyword>
<dbReference type="EMBL" id="JPKR02000005">
    <property type="protein sequence ID" value="KGD80208.1"/>
    <property type="molecule type" value="Genomic_DNA"/>
</dbReference>
<comment type="caution">
    <text evidence="9">The sequence shown here is derived from an EMBL/GenBank/DDBJ whole genome shotgun (WGS) entry which is preliminary data.</text>
</comment>
<feature type="transmembrane region" description="Helical" evidence="8">
    <location>
        <begin position="191"/>
        <end position="215"/>
    </location>
</feature>
<accession>A0A095V118</accession>